<dbReference type="EnsemblPlants" id="AET6Gv20009600.1">
    <property type="protein sequence ID" value="AET6Gv20009600.1"/>
    <property type="gene ID" value="AET6Gv20009600"/>
</dbReference>
<dbReference type="AlphaFoldDB" id="A0A453MNU6"/>
<dbReference type="STRING" id="200361.A0A453MNU6"/>
<dbReference type="InterPro" id="IPR000569">
    <property type="entry name" value="HECT_dom"/>
</dbReference>
<dbReference type="SMART" id="SM00119">
    <property type="entry name" value="HECTc"/>
    <property type="match status" value="1"/>
</dbReference>
<comment type="catalytic activity">
    <reaction evidence="1">
        <text>S-ubiquitinyl-[E2 ubiquitin-conjugating enzyme]-L-cysteine + [acceptor protein]-L-lysine = [E2 ubiquitin-conjugating enzyme]-L-cysteine + N(6)-ubiquitinyl-[acceptor protein]-L-lysine.</text>
        <dbReference type="EC" id="2.3.2.26"/>
    </reaction>
</comment>
<dbReference type="Gene3D" id="3.30.2410.10">
    <property type="entry name" value="Hect, E3 ligase catalytic domain"/>
    <property type="match status" value="1"/>
</dbReference>
<reference evidence="9" key="2">
    <citation type="journal article" date="2017" name="Nat. Plants">
        <title>The Aegilops tauschii genome reveals multiple impacts of transposons.</title>
        <authorList>
            <person name="Zhao G."/>
            <person name="Zou C."/>
            <person name="Li K."/>
            <person name="Wang K."/>
            <person name="Li T."/>
            <person name="Gao L."/>
            <person name="Zhang X."/>
            <person name="Wang H."/>
            <person name="Yang Z."/>
            <person name="Liu X."/>
            <person name="Jiang W."/>
            <person name="Mao L."/>
            <person name="Kong X."/>
            <person name="Jiao Y."/>
            <person name="Jia J."/>
        </authorList>
    </citation>
    <scope>NUCLEOTIDE SEQUENCE [LARGE SCALE GENOMIC DNA]</scope>
    <source>
        <strain evidence="9">cv. AL8/78</strain>
    </source>
</reference>
<sequence>MKQVEAFRSGFSQVFDISSLQIFSPQELDYLICGRQEIWEAESLVHNIKFDHGFTAKSPAIINLLEIMSEFTPDQQHAFCQFVTGASWLPTGGLAALSPKLTIVQKHPSSAVSTLNTSGVTDAADDDLPSVMTCANYLKLPPYSTKEVMLKKLLYAILEGRGSFDLS</sequence>
<dbReference type="Pfam" id="PF00632">
    <property type="entry name" value="HECT"/>
    <property type="match status" value="1"/>
</dbReference>
<evidence type="ECO:0000313" key="9">
    <source>
        <dbReference type="Proteomes" id="UP000015105"/>
    </source>
</evidence>
<dbReference type="PANTHER" id="PTHR45670">
    <property type="entry name" value="E3 UBIQUITIN-PROTEIN LIGASE TRIP12"/>
    <property type="match status" value="1"/>
</dbReference>
<evidence type="ECO:0000313" key="8">
    <source>
        <dbReference type="EnsemblPlants" id="AET6Gv20009600.1"/>
    </source>
</evidence>
<dbReference type="GO" id="GO:0000209">
    <property type="term" value="P:protein polyubiquitination"/>
    <property type="evidence" value="ECO:0007669"/>
    <property type="project" value="TreeGrafter"/>
</dbReference>
<evidence type="ECO:0000256" key="6">
    <source>
        <dbReference type="PROSITE-ProRule" id="PRU00104"/>
    </source>
</evidence>
<comment type="similarity">
    <text evidence="2">Belongs to the UPL family. K-HECT subfamily.</text>
</comment>
<keyword evidence="9" id="KW-1185">Reference proteome</keyword>
<organism evidence="8 9">
    <name type="scientific">Aegilops tauschii subsp. strangulata</name>
    <name type="common">Goatgrass</name>
    <dbReference type="NCBI Taxonomy" id="200361"/>
    <lineage>
        <taxon>Eukaryota</taxon>
        <taxon>Viridiplantae</taxon>
        <taxon>Streptophyta</taxon>
        <taxon>Embryophyta</taxon>
        <taxon>Tracheophyta</taxon>
        <taxon>Spermatophyta</taxon>
        <taxon>Magnoliopsida</taxon>
        <taxon>Liliopsida</taxon>
        <taxon>Poales</taxon>
        <taxon>Poaceae</taxon>
        <taxon>BOP clade</taxon>
        <taxon>Pooideae</taxon>
        <taxon>Triticodae</taxon>
        <taxon>Triticeae</taxon>
        <taxon>Triticinae</taxon>
        <taxon>Aegilops</taxon>
    </lineage>
</organism>
<dbReference type="GO" id="GO:0061630">
    <property type="term" value="F:ubiquitin protein ligase activity"/>
    <property type="evidence" value="ECO:0007669"/>
    <property type="project" value="UniProtKB-EC"/>
</dbReference>
<dbReference type="PANTHER" id="PTHR45670:SF4">
    <property type="entry name" value="HECT-TYPE E3 UBIQUITIN TRANSFERASE"/>
    <property type="match status" value="1"/>
</dbReference>
<reference evidence="8" key="3">
    <citation type="journal article" date="2017" name="Nature">
        <title>Genome sequence of the progenitor of the wheat D genome Aegilops tauschii.</title>
        <authorList>
            <person name="Luo M.C."/>
            <person name="Gu Y.Q."/>
            <person name="Puiu D."/>
            <person name="Wang H."/>
            <person name="Twardziok S.O."/>
            <person name="Deal K.R."/>
            <person name="Huo N."/>
            <person name="Zhu T."/>
            <person name="Wang L."/>
            <person name="Wang Y."/>
            <person name="McGuire P.E."/>
            <person name="Liu S."/>
            <person name="Long H."/>
            <person name="Ramasamy R.K."/>
            <person name="Rodriguez J.C."/>
            <person name="Van S.L."/>
            <person name="Yuan L."/>
            <person name="Wang Z."/>
            <person name="Xia Z."/>
            <person name="Xiao L."/>
            <person name="Anderson O.D."/>
            <person name="Ouyang S."/>
            <person name="Liang Y."/>
            <person name="Zimin A.V."/>
            <person name="Pertea G."/>
            <person name="Qi P."/>
            <person name="Bennetzen J.L."/>
            <person name="Dai X."/>
            <person name="Dawson M.W."/>
            <person name="Muller H.G."/>
            <person name="Kugler K."/>
            <person name="Rivarola-Duarte L."/>
            <person name="Spannagl M."/>
            <person name="Mayer K.F.X."/>
            <person name="Lu F.H."/>
            <person name="Bevan M.W."/>
            <person name="Leroy P."/>
            <person name="Li P."/>
            <person name="You F.M."/>
            <person name="Sun Q."/>
            <person name="Liu Z."/>
            <person name="Lyons E."/>
            <person name="Wicker T."/>
            <person name="Salzberg S.L."/>
            <person name="Devos K.M."/>
            <person name="Dvorak J."/>
        </authorList>
    </citation>
    <scope>NUCLEOTIDE SEQUENCE [LARGE SCALE GENOMIC DNA]</scope>
    <source>
        <strain evidence="8">cv. AL8/78</strain>
    </source>
</reference>
<evidence type="ECO:0000256" key="2">
    <source>
        <dbReference type="ARBA" id="ARBA00006331"/>
    </source>
</evidence>
<protein>
    <recommendedName>
        <fullName evidence="3">HECT-type E3 ubiquitin transferase</fullName>
        <ecNumber evidence="3">2.3.2.26</ecNumber>
    </recommendedName>
</protein>
<dbReference type="GO" id="GO:0043161">
    <property type="term" value="P:proteasome-mediated ubiquitin-dependent protein catabolic process"/>
    <property type="evidence" value="ECO:0007669"/>
    <property type="project" value="TreeGrafter"/>
</dbReference>
<reference evidence="9" key="1">
    <citation type="journal article" date="2014" name="Science">
        <title>Ancient hybridizations among the ancestral genomes of bread wheat.</title>
        <authorList>
            <consortium name="International Wheat Genome Sequencing Consortium,"/>
            <person name="Marcussen T."/>
            <person name="Sandve S.R."/>
            <person name="Heier L."/>
            <person name="Spannagl M."/>
            <person name="Pfeifer M."/>
            <person name="Jakobsen K.S."/>
            <person name="Wulff B.B."/>
            <person name="Steuernagel B."/>
            <person name="Mayer K.F."/>
            <person name="Olsen O.A."/>
        </authorList>
    </citation>
    <scope>NUCLEOTIDE SEQUENCE [LARGE SCALE GENOMIC DNA]</scope>
    <source>
        <strain evidence="9">cv. AL8/78</strain>
    </source>
</reference>
<evidence type="ECO:0000256" key="5">
    <source>
        <dbReference type="ARBA" id="ARBA00022786"/>
    </source>
</evidence>
<evidence type="ECO:0000256" key="3">
    <source>
        <dbReference type="ARBA" id="ARBA00012485"/>
    </source>
</evidence>
<evidence type="ECO:0000259" key="7">
    <source>
        <dbReference type="PROSITE" id="PS50237"/>
    </source>
</evidence>
<accession>A0A453MNU6</accession>
<name>A0A453MNU6_AEGTS</name>
<dbReference type="SUPFAM" id="SSF56204">
    <property type="entry name" value="Hect, E3 ligase catalytic domain"/>
    <property type="match status" value="1"/>
</dbReference>
<dbReference type="Gramene" id="AET6Gv20009600.1">
    <property type="protein sequence ID" value="AET6Gv20009600.1"/>
    <property type="gene ID" value="AET6Gv20009600"/>
</dbReference>
<dbReference type="InterPro" id="IPR035983">
    <property type="entry name" value="Hect_E3_ubiquitin_ligase"/>
</dbReference>
<reference evidence="8" key="5">
    <citation type="journal article" date="2021" name="G3 (Bethesda)">
        <title>Aegilops tauschii genome assembly Aet v5.0 features greater sequence contiguity and improved annotation.</title>
        <authorList>
            <person name="Wang L."/>
            <person name="Zhu T."/>
            <person name="Rodriguez J.C."/>
            <person name="Deal K.R."/>
            <person name="Dubcovsky J."/>
            <person name="McGuire P.E."/>
            <person name="Lux T."/>
            <person name="Spannagl M."/>
            <person name="Mayer K.F.X."/>
            <person name="Baldrich P."/>
            <person name="Meyers B.C."/>
            <person name="Huo N."/>
            <person name="Gu Y.Q."/>
            <person name="Zhou H."/>
            <person name="Devos K.M."/>
            <person name="Bennetzen J.L."/>
            <person name="Unver T."/>
            <person name="Budak H."/>
            <person name="Gulick P.J."/>
            <person name="Galiba G."/>
            <person name="Kalapos B."/>
            <person name="Nelson D.R."/>
            <person name="Li P."/>
            <person name="You F.M."/>
            <person name="Luo M.C."/>
            <person name="Dvorak J."/>
        </authorList>
    </citation>
    <scope>NUCLEOTIDE SEQUENCE [LARGE SCALE GENOMIC DNA]</scope>
    <source>
        <strain evidence="8">cv. AL8/78</strain>
    </source>
</reference>
<dbReference type="EC" id="2.3.2.26" evidence="3"/>
<feature type="domain" description="HECT" evidence="7">
    <location>
        <begin position="1"/>
        <end position="167"/>
    </location>
</feature>
<feature type="active site" description="Glycyl thioester intermediate" evidence="6">
    <location>
        <position position="134"/>
    </location>
</feature>
<dbReference type="Gene3D" id="3.90.1750.10">
    <property type="entry name" value="Hect, E3 ligase catalytic domains"/>
    <property type="match status" value="1"/>
</dbReference>
<dbReference type="InterPro" id="IPR045322">
    <property type="entry name" value="HECTD1/TRIP12-like"/>
</dbReference>
<dbReference type="Proteomes" id="UP000015105">
    <property type="component" value="Chromosome 6D"/>
</dbReference>
<evidence type="ECO:0000256" key="1">
    <source>
        <dbReference type="ARBA" id="ARBA00000885"/>
    </source>
</evidence>
<evidence type="ECO:0000256" key="4">
    <source>
        <dbReference type="ARBA" id="ARBA00022679"/>
    </source>
</evidence>
<dbReference type="FunFam" id="3.30.2410.10:FF:000007">
    <property type="entry name" value="Putative E3 ubiquitin-protein ligase HECTD1"/>
    <property type="match status" value="1"/>
</dbReference>
<proteinExistence type="inferred from homology"/>
<keyword evidence="5 6" id="KW-0833">Ubl conjugation pathway</keyword>
<dbReference type="PROSITE" id="PS50237">
    <property type="entry name" value="HECT"/>
    <property type="match status" value="1"/>
</dbReference>
<keyword evidence="4" id="KW-0808">Transferase</keyword>
<reference evidence="8" key="4">
    <citation type="submission" date="2019-03" db="UniProtKB">
        <authorList>
            <consortium name="EnsemblPlants"/>
        </authorList>
    </citation>
    <scope>IDENTIFICATION</scope>
</reference>